<proteinExistence type="predicted"/>
<evidence type="ECO:0000313" key="2">
    <source>
        <dbReference type="EMBL" id="EDY17835.1"/>
    </source>
</evidence>
<sequence length="106" mass="11745">MPIHKKTAFSRRLPDLVTEELASVLSSKSQYEFKELFDVVHENLRARNAASGGEEMLRLRAYEKLQNLVARGMVKKDGKKYKGIPKQLATLQTTPPPAPAPTPAAA</sequence>
<keyword evidence="3" id="KW-1185">Reference proteome</keyword>
<feature type="compositionally biased region" description="Pro residues" evidence="1">
    <location>
        <begin position="94"/>
        <end position="106"/>
    </location>
</feature>
<dbReference type="InParanoid" id="B4D6N4"/>
<dbReference type="EMBL" id="ABVL01000016">
    <property type="protein sequence ID" value="EDY17835.1"/>
    <property type="molecule type" value="Genomic_DNA"/>
</dbReference>
<organism evidence="2 3">
    <name type="scientific">Chthoniobacter flavus Ellin428</name>
    <dbReference type="NCBI Taxonomy" id="497964"/>
    <lineage>
        <taxon>Bacteria</taxon>
        <taxon>Pseudomonadati</taxon>
        <taxon>Verrucomicrobiota</taxon>
        <taxon>Spartobacteria</taxon>
        <taxon>Chthoniobacterales</taxon>
        <taxon>Chthoniobacteraceae</taxon>
        <taxon>Chthoniobacter</taxon>
    </lineage>
</organism>
<name>B4D6N4_9BACT</name>
<comment type="caution">
    <text evidence="2">The sequence shown here is derived from an EMBL/GenBank/DDBJ whole genome shotgun (WGS) entry which is preliminary data.</text>
</comment>
<reference evidence="2 3" key="1">
    <citation type="journal article" date="2011" name="J. Bacteriol.">
        <title>Genome sequence of Chthoniobacter flavus Ellin428, an aerobic heterotrophic soil bacterium.</title>
        <authorList>
            <person name="Kant R."/>
            <person name="van Passel M.W."/>
            <person name="Palva A."/>
            <person name="Lucas S."/>
            <person name="Lapidus A."/>
            <person name="Glavina Del Rio T."/>
            <person name="Dalin E."/>
            <person name="Tice H."/>
            <person name="Bruce D."/>
            <person name="Goodwin L."/>
            <person name="Pitluck S."/>
            <person name="Larimer F.W."/>
            <person name="Land M.L."/>
            <person name="Hauser L."/>
            <person name="Sangwan P."/>
            <person name="de Vos W.M."/>
            <person name="Janssen P.H."/>
            <person name="Smidt H."/>
        </authorList>
    </citation>
    <scope>NUCLEOTIDE SEQUENCE [LARGE SCALE GENOMIC DNA]</scope>
    <source>
        <strain evidence="2 3">Ellin428</strain>
    </source>
</reference>
<dbReference type="STRING" id="497964.CfE428DRAFT_4574"/>
<accession>B4D6N4</accession>
<dbReference type="Proteomes" id="UP000005824">
    <property type="component" value="Unassembled WGS sequence"/>
</dbReference>
<feature type="region of interest" description="Disordered" evidence="1">
    <location>
        <begin position="87"/>
        <end position="106"/>
    </location>
</feature>
<dbReference type="AlphaFoldDB" id="B4D6N4"/>
<gene>
    <name evidence="2" type="ORF">CfE428DRAFT_4574</name>
</gene>
<evidence type="ECO:0000256" key="1">
    <source>
        <dbReference type="SAM" id="MobiDB-lite"/>
    </source>
</evidence>
<protein>
    <submittedName>
        <fullName evidence="2">Uncharacterized protein</fullName>
    </submittedName>
</protein>
<evidence type="ECO:0000313" key="3">
    <source>
        <dbReference type="Proteomes" id="UP000005824"/>
    </source>
</evidence>